<evidence type="ECO:0000313" key="1">
    <source>
        <dbReference type="EMBL" id="KAK9805661.1"/>
    </source>
</evidence>
<evidence type="ECO:0000313" key="2">
    <source>
        <dbReference type="Proteomes" id="UP001489004"/>
    </source>
</evidence>
<accession>A0AAW1P693</accession>
<protein>
    <submittedName>
        <fullName evidence="1">Uncharacterized protein</fullName>
    </submittedName>
</protein>
<reference evidence="1 2" key="1">
    <citation type="journal article" date="2024" name="Nat. Commun.">
        <title>Phylogenomics reveals the evolutionary origins of lichenization in chlorophyte algae.</title>
        <authorList>
            <person name="Puginier C."/>
            <person name="Libourel C."/>
            <person name="Otte J."/>
            <person name="Skaloud P."/>
            <person name="Haon M."/>
            <person name="Grisel S."/>
            <person name="Petersen M."/>
            <person name="Berrin J.G."/>
            <person name="Delaux P.M."/>
            <person name="Dal Grande F."/>
            <person name="Keller J."/>
        </authorList>
    </citation>
    <scope>NUCLEOTIDE SEQUENCE [LARGE SCALE GENOMIC DNA]</scope>
    <source>
        <strain evidence="1 2">SAG 2043</strain>
    </source>
</reference>
<name>A0AAW1P693_9CHLO</name>
<dbReference type="Proteomes" id="UP001489004">
    <property type="component" value="Unassembled WGS sequence"/>
</dbReference>
<dbReference type="PANTHER" id="PTHR33129:SF1">
    <property type="entry name" value="ATP-BINDING PROTEIN"/>
    <property type="match status" value="1"/>
</dbReference>
<dbReference type="EMBL" id="JALJOR010000015">
    <property type="protein sequence ID" value="KAK9805661.1"/>
    <property type="molecule type" value="Genomic_DNA"/>
</dbReference>
<sequence>MFCGRTNINKWKWLGWTGKVKTVMSKATVQLVHPDGSPVRDPLVVDLFNRRLALDGGLLKLFKARVLKVHQGSPLAEDREGLSRQEFEPGATVLLEVLEAEETGASNTQWDTAGLCDDLSLFAKACQVPEVQEQILELRPAGFQDRPGTTIFTGTPGIGKSHLGGVVVGKALVVGRPVLLEIVSSDKEVHKQRSWYWILPTGDVERTDNAMMGNERLKEAANAGMDPLYVVDGGVPSLDEDLWYGEAYVFSSPKQNLWHQETKGARTLTFYVPLFNFEELQLCKNGLTTYKGMSDEDLKAWFVSAGGVARTCLKRAHTEGLDREQWLLEINDKLCAFKSQEMLDALRRIAGYWLEILAFAQLRMGGKFQAAFLPEKASMRRQEIVIDLPVASTSKFWSSPMEAATFVKRDMTVFGMPWSKTEPAIDAMSSPCLYWQVTIADRHGIRYTAPSKSAATVSQAEAVHQVVLRLPMNTILDGANDQAARRQFESAVEKMYAQNSDASANAEAIADLPVSMEALQVEEMKREQTLPAKRTRRLL</sequence>
<comment type="caution">
    <text evidence="1">The sequence shown here is derived from an EMBL/GenBank/DDBJ whole genome shotgun (WGS) entry which is preliminary data.</text>
</comment>
<proteinExistence type="predicted"/>
<gene>
    <name evidence="1" type="ORF">WJX72_010678</name>
</gene>
<keyword evidence="2" id="KW-1185">Reference proteome</keyword>
<dbReference type="PANTHER" id="PTHR33129">
    <property type="entry name" value="PROTEIN KINASE DOMAIN-CONTAINING PROTEIN-RELATED"/>
    <property type="match status" value="1"/>
</dbReference>
<organism evidence="1 2">
    <name type="scientific">[Myrmecia] bisecta</name>
    <dbReference type="NCBI Taxonomy" id="41462"/>
    <lineage>
        <taxon>Eukaryota</taxon>
        <taxon>Viridiplantae</taxon>
        <taxon>Chlorophyta</taxon>
        <taxon>core chlorophytes</taxon>
        <taxon>Trebouxiophyceae</taxon>
        <taxon>Trebouxiales</taxon>
        <taxon>Trebouxiaceae</taxon>
        <taxon>Myrmecia</taxon>
    </lineage>
</organism>
<dbReference type="InterPro" id="IPR052980">
    <property type="entry name" value="Crinkler_effector"/>
</dbReference>
<dbReference type="AlphaFoldDB" id="A0AAW1P693"/>